<dbReference type="EMBL" id="LRPC01000028">
    <property type="protein sequence ID" value="KYG73572.1"/>
    <property type="molecule type" value="Genomic_DNA"/>
</dbReference>
<evidence type="ECO:0000313" key="2">
    <source>
        <dbReference type="EMBL" id="KYG73572.1"/>
    </source>
</evidence>
<proteinExistence type="predicted"/>
<dbReference type="RefSeq" id="WP_068222025.1">
    <property type="nucleotide sequence ID" value="NZ_CP139724.1"/>
</dbReference>
<name>A0A150X4N8_9BACT</name>
<dbReference type="Proteomes" id="UP000075606">
    <property type="component" value="Unassembled WGS sequence"/>
</dbReference>
<gene>
    <name evidence="2" type="ORF">AWW68_12845</name>
</gene>
<comment type="caution">
    <text evidence="2">The sequence shown here is derived from an EMBL/GenBank/DDBJ whole genome shotgun (WGS) entry which is preliminary data.</text>
</comment>
<organism evidence="2 3">
    <name type="scientific">Roseivirga spongicola</name>
    <dbReference type="NCBI Taxonomy" id="333140"/>
    <lineage>
        <taxon>Bacteria</taxon>
        <taxon>Pseudomonadati</taxon>
        <taxon>Bacteroidota</taxon>
        <taxon>Cytophagia</taxon>
        <taxon>Cytophagales</taxon>
        <taxon>Roseivirgaceae</taxon>
        <taxon>Roseivirga</taxon>
    </lineage>
</organism>
<reference evidence="2 3" key="1">
    <citation type="submission" date="2016-01" db="EMBL/GenBank/DDBJ databases">
        <title>Genome sequencing of Roseivirga spongicola UST030701-084.</title>
        <authorList>
            <person name="Selvaratnam C."/>
            <person name="Thevarajoo S."/>
            <person name="Goh K.M."/>
            <person name="Ee R."/>
            <person name="Chan K.-G."/>
            <person name="Chong C.S."/>
        </authorList>
    </citation>
    <scope>NUCLEOTIDE SEQUENCE [LARGE SCALE GENOMIC DNA]</scope>
    <source>
        <strain evidence="2 3">UST030701-084</strain>
    </source>
</reference>
<accession>A0A150X4N8</accession>
<evidence type="ECO:0008006" key="4">
    <source>
        <dbReference type="Google" id="ProtNLM"/>
    </source>
</evidence>
<keyword evidence="3" id="KW-1185">Reference proteome</keyword>
<dbReference type="AlphaFoldDB" id="A0A150X4N8"/>
<feature type="signal peptide" evidence="1">
    <location>
        <begin position="1"/>
        <end position="22"/>
    </location>
</feature>
<feature type="chain" id="PRO_5007574289" description="Lipocalin-like domain-containing protein" evidence="1">
    <location>
        <begin position="23"/>
        <end position="278"/>
    </location>
</feature>
<evidence type="ECO:0000313" key="3">
    <source>
        <dbReference type="Proteomes" id="UP000075606"/>
    </source>
</evidence>
<keyword evidence="1" id="KW-0732">Signal</keyword>
<evidence type="ECO:0000256" key="1">
    <source>
        <dbReference type="SAM" id="SignalP"/>
    </source>
</evidence>
<protein>
    <recommendedName>
        <fullName evidence="4">Lipocalin-like domain-containing protein</fullName>
    </recommendedName>
</protein>
<sequence length="278" mass="31391">MKQLITSVFLLASFLFSGTISAQTQQEKDIKRLIIGTWEGTISIEVDEEGNKVEIPKLRSFGSEENHNNEEQDKNDLAFNFNSAFEGRELFEGEPIHYAFIYDVSADTLLLGSQKWKVVKIDNNELQLLEIPELIPLRGYKLMSFKKTSSKGFESTRYELLEGIKGEWVTKSVQPVRTEGIAIYEEPVTILDTLSAPITDPVFSLSFSNNELVIGQDEIGPMGTFKYDVADSMINSDGIHLFSIFEIKPESLTLLGIHGTETQGKPLMIWKLERKKSN</sequence>